<feature type="compositionally biased region" description="Basic and acidic residues" evidence="9">
    <location>
        <begin position="715"/>
        <end position="754"/>
    </location>
</feature>
<protein>
    <recommendedName>
        <fullName evidence="1">non-specific serine/threonine protein kinase</fullName>
        <ecNumber evidence="1">2.7.11.1</ecNumber>
    </recommendedName>
</protein>
<evidence type="ECO:0000256" key="4">
    <source>
        <dbReference type="ARBA" id="ARBA00022741"/>
    </source>
</evidence>
<dbReference type="InterPro" id="IPR029058">
    <property type="entry name" value="AB_hydrolase_fold"/>
</dbReference>
<dbReference type="InterPro" id="IPR051131">
    <property type="entry name" value="NEK_Ser/Thr_kinase_NIMA"/>
</dbReference>
<dbReference type="Gene3D" id="3.40.50.1820">
    <property type="entry name" value="alpha/beta hydrolase"/>
    <property type="match status" value="1"/>
</dbReference>
<dbReference type="GO" id="GO:0005524">
    <property type="term" value="F:ATP binding"/>
    <property type="evidence" value="ECO:0007669"/>
    <property type="project" value="UniProtKB-KW"/>
</dbReference>
<name>A0A0G4EI32_VITBC</name>
<comment type="catalytic activity">
    <reaction evidence="7">
        <text>L-threonyl-[protein] + ATP = O-phospho-L-threonyl-[protein] + ADP + H(+)</text>
        <dbReference type="Rhea" id="RHEA:46608"/>
        <dbReference type="Rhea" id="RHEA-COMP:11060"/>
        <dbReference type="Rhea" id="RHEA-COMP:11605"/>
        <dbReference type="ChEBI" id="CHEBI:15378"/>
        <dbReference type="ChEBI" id="CHEBI:30013"/>
        <dbReference type="ChEBI" id="CHEBI:30616"/>
        <dbReference type="ChEBI" id="CHEBI:61977"/>
        <dbReference type="ChEBI" id="CHEBI:456216"/>
        <dbReference type="EC" id="2.7.11.1"/>
    </reaction>
</comment>
<comment type="catalytic activity">
    <reaction evidence="8">
        <text>L-seryl-[protein] + ATP = O-phospho-L-seryl-[protein] + ADP + H(+)</text>
        <dbReference type="Rhea" id="RHEA:17989"/>
        <dbReference type="Rhea" id="RHEA-COMP:9863"/>
        <dbReference type="Rhea" id="RHEA-COMP:11604"/>
        <dbReference type="ChEBI" id="CHEBI:15378"/>
        <dbReference type="ChEBI" id="CHEBI:29999"/>
        <dbReference type="ChEBI" id="CHEBI:30616"/>
        <dbReference type="ChEBI" id="CHEBI:83421"/>
        <dbReference type="ChEBI" id="CHEBI:456216"/>
        <dbReference type="EC" id="2.7.11.1"/>
    </reaction>
</comment>
<dbReference type="SUPFAM" id="SSF56112">
    <property type="entry name" value="Protein kinase-like (PK-like)"/>
    <property type="match status" value="1"/>
</dbReference>
<organism evidence="13 14">
    <name type="scientific">Vitrella brassicaformis (strain CCMP3155)</name>
    <dbReference type="NCBI Taxonomy" id="1169540"/>
    <lineage>
        <taxon>Eukaryota</taxon>
        <taxon>Sar</taxon>
        <taxon>Alveolata</taxon>
        <taxon>Colpodellida</taxon>
        <taxon>Vitrellaceae</taxon>
        <taxon>Vitrella</taxon>
    </lineage>
</organism>
<evidence type="ECO:0000256" key="6">
    <source>
        <dbReference type="ARBA" id="ARBA00022840"/>
    </source>
</evidence>
<feature type="signal peptide" evidence="11">
    <location>
        <begin position="1"/>
        <end position="21"/>
    </location>
</feature>
<feature type="compositionally biased region" description="Basic and acidic residues" evidence="9">
    <location>
        <begin position="693"/>
        <end position="706"/>
    </location>
</feature>
<dbReference type="GO" id="GO:0004674">
    <property type="term" value="F:protein serine/threonine kinase activity"/>
    <property type="evidence" value="ECO:0007669"/>
    <property type="project" value="UniProtKB-KW"/>
</dbReference>
<accession>A0A0G4EI32</accession>
<dbReference type="Pfam" id="PF05577">
    <property type="entry name" value="Peptidase_S28"/>
    <property type="match status" value="2"/>
</dbReference>
<keyword evidence="14" id="KW-1185">Reference proteome</keyword>
<keyword evidence="2" id="KW-0723">Serine/threonine-protein kinase</keyword>
<evidence type="ECO:0000256" key="9">
    <source>
        <dbReference type="SAM" id="MobiDB-lite"/>
    </source>
</evidence>
<dbReference type="SUPFAM" id="SSF53474">
    <property type="entry name" value="alpha/beta-Hydrolases"/>
    <property type="match status" value="1"/>
</dbReference>
<evidence type="ECO:0000256" key="8">
    <source>
        <dbReference type="ARBA" id="ARBA00048679"/>
    </source>
</evidence>
<dbReference type="InterPro" id="IPR000719">
    <property type="entry name" value="Prot_kinase_dom"/>
</dbReference>
<evidence type="ECO:0000256" key="5">
    <source>
        <dbReference type="ARBA" id="ARBA00022777"/>
    </source>
</evidence>
<dbReference type="GO" id="GO:0006508">
    <property type="term" value="P:proteolysis"/>
    <property type="evidence" value="ECO:0007669"/>
    <property type="project" value="InterPro"/>
</dbReference>
<evidence type="ECO:0000256" key="7">
    <source>
        <dbReference type="ARBA" id="ARBA00047899"/>
    </source>
</evidence>
<dbReference type="Gene3D" id="1.10.510.10">
    <property type="entry name" value="Transferase(Phosphotransferase) domain 1"/>
    <property type="match status" value="1"/>
</dbReference>
<evidence type="ECO:0000259" key="12">
    <source>
        <dbReference type="PROSITE" id="PS50011"/>
    </source>
</evidence>
<dbReference type="EMBL" id="CDMY01000234">
    <property type="protein sequence ID" value="CEL95631.1"/>
    <property type="molecule type" value="Genomic_DNA"/>
</dbReference>
<keyword evidence="3" id="KW-0808">Transferase</keyword>
<evidence type="ECO:0000313" key="13">
    <source>
        <dbReference type="EMBL" id="CEL95631.1"/>
    </source>
</evidence>
<dbReference type="EC" id="2.7.11.1" evidence="1"/>
<reference evidence="13 14" key="1">
    <citation type="submission" date="2014-11" db="EMBL/GenBank/DDBJ databases">
        <authorList>
            <person name="Zhu J."/>
            <person name="Qi W."/>
            <person name="Song R."/>
        </authorList>
    </citation>
    <scope>NUCLEOTIDE SEQUENCE [LARGE SCALE GENOMIC DNA]</scope>
</reference>
<dbReference type="PROSITE" id="PS50011">
    <property type="entry name" value="PROTEIN_KINASE_DOM"/>
    <property type="match status" value="1"/>
</dbReference>
<sequence>MELRHLFIALILLVAHSSLSAGDSHDGHDGKKNITALRKKLLGNATTQYYQVSLDHFNWRHNESFYVRYLIDDTHWGGLGYPMLLYTGGEGPIESFFVTSKFVTKTIAERFKALLLFIEHRQFGASWPEIGFASLGYLMPEQALEDFAGLAQCVAEQLPTGMDRQRALPTIAVGSSYSGMLSAWMRSKYPSVVDMAVSSSAPVIQGQHRRGFSRVVTDDLQQAGCALEVKKVFHLLALTYAHPSTYLPHLKRSLDLCPPSHPPRRPNATEDVLGITVWLVSSMDTIAQYDIPYRLGSLAAHPLKHFCAELRANRTAFAFELPVPTADTKTQLRGGRVPVDTYESVFRSVKGALNSTLSLTDRPGACLPLENNLTSEGLPLGDRVSWNYLCCTVFGDSCTDEIFFTDGFDFASVKTDRWAEEEWRAPGVLPNLEQLIGREERANCEAMYGVKPDDRWVARYTGYRYDTCDKVVFTNGLVDPLSGESILEAPSKTCPVLNIAGGAHALDLGFIRDDDPPSLKRARRQVIKQLDEWLTGMGRGEEQEQNTNATAANLTAKAMVERILHQCGTDSPSFKMTRAKLLKTDLDLPDVGEAGGSMSVAGVIWQVIFYLVLIAIGMAIGAYYSAPLRRCVRWRPGCPRTQPMEVVLGPAAFTNGTRVPGSRAAPLLSDDFMELHQMGPRESHADEDEDHPQEDNSTNHHYHNDRPAQQLLRPAKNDERERQRERERERERGREREREREKERGRQRGKKGADEVELQPIVEQDRKPRRLRVALTPPLKMAGEGAFTSINQFHILKQLHRSPTGAVYLARARSSGQGKVVLKHRTAPELGNSGDFLNEYRLLKGFSHPNIIKCYGYFYGHDGSASAGQQRGGLYVVLEYADRGDLATEIHRRKQRNCPFSHGEVWDTFMQVLSGVKYLHKQACVHRDLKPLNVFLTSDGLVKVGDLGVGRRLSDETLMLQSFYGTPRYLSPEMIQGRPYTASTDMWSLGVVLYELLTLNPPFRGQSLQAVTNEIILGRWAPLPPECADTLFDSTIRGLLQSDPDRRPTADVLFRRLSDTLMKTRRQASADPYVSRSKPSPPLAEIDDKPAADASPKCRDQAVQCKPTDIANRDDMCTPLETLERPAIIPLSPPRSPTAAGCPSLRSPTSHHNSPLLSAESPCSPCSPLPARPSADAAGGLKVIRVRRKQDRGEMRVTNGDETVRDVCRGC</sequence>
<feature type="compositionally biased region" description="Polar residues" evidence="9">
    <location>
        <begin position="1146"/>
        <end position="1156"/>
    </location>
</feature>
<evidence type="ECO:0000256" key="2">
    <source>
        <dbReference type="ARBA" id="ARBA00022527"/>
    </source>
</evidence>
<evidence type="ECO:0000313" key="14">
    <source>
        <dbReference type="Proteomes" id="UP000041254"/>
    </source>
</evidence>
<dbReference type="Proteomes" id="UP000041254">
    <property type="component" value="Unassembled WGS sequence"/>
</dbReference>
<feature type="chain" id="PRO_5005187799" description="non-specific serine/threonine protein kinase" evidence="11">
    <location>
        <begin position="22"/>
        <end position="1211"/>
    </location>
</feature>
<keyword evidence="10" id="KW-0472">Membrane</keyword>
<keyword evidence="10" id="KW-1133">Transmembrane helix</keyword>
<evidence type="ECO:0000256" key="11">
    <source>
        <dbReference type="SAM" id="SignalP"/>
    </source>
</evidence>
<dbReference type="PROSITE" id="PS00108">
    <property type="entry name" value="PROTEIN_KINASE_ST"/>
    <property type="match status" value="1"/>
</dbReference>
<dbReference type="InterPro" id="IPR008271">
    <property type="entry name" value="Ser/Thr_kinase_AS"/>
</dbReference>
<feature type="region of interest" description="Disordered" evidence="9">
    <location>
        <begin position="680"/>
        <end position="763"/>
    </location>
</feature>
<dbReference type="InterPro" id="IPR008758">
    <property type="entry name" value="Peptidase_S28"/>
</dbReference>
<dbReference type="Gene3D" id="1.20.120.980">
    <property type="entry name" value="Serine carboxypeptidase S28, SKS domain"/>
    <property type="match status" value="1"/>
</dbReference>
<feature type="region of interest" description="Disordered" evidence="9">
    <location>
        <begin position="1065"/>
        <end position="1114"/>
    </location>
</feature>
<feature type="transmembrane region" description="Helical" evidence="10">
    <location>
        <begin position="603"/>
        <end position="626"/>
    </location>
</feature>
<dbReference type="OrthoDB" id="414215at2759"/>
<dbReference type="GO" id="GO:0070008">
    <property type="term" value="F:serine-type exopeptidase activity"/>
    <property type="evidence" value="ECO:0007669"/>
    <property type="project" value="InterPro"/>
</dbReference>
<dbReference type="InterPro" id="IPR042269">
    <property type="entry name" value="Ser_carbopepase_S28_SKS"/>
</dbReference>
<feature type="compositionally biased region" description="Basic and acidic residues" evidence="9">
    <location>
        <begin position="1086"/>
        <end position="1100"/>
    </location>
</feature>
<evidence type="ECO:0000256" key="1">
    <source>
        <dbReference type="ARBA" id="ARBA00012513"/>
    </source>
</evidence>
<keyword evidence="10" id="KW-0812">Transmembrane</keyword>
<dbReference type="AlphaFoldDB" id="A0A0G4EI32"/>
<feature type="region of interest" description="Disordered" evidence="9">
    <location>
        <begin position="1128"/>
        <end position="1156"/>
    </location>
</feature>
<dbReference type="InterPro" id="IPR011009">
    <property type="entry name" value="Kinase-like_dom_sf"/>
</dbReference>
<dbReference type="STRING" id="1169540.A0A0G4EI32"/>
<evidence type="ECO:0000256" key="10">
    <source>
        <dbReference type="SAM" id="Phobius"/>
    </source>
</evidence>
<keyword evidence="5" id="KW-0418">Kinase</keyword>
<keyword evidence="6" id="KW-0067">ATP-binding</keyword>
<keyword evidence="11" id="KW-0732">Signal</keyword>
<dbReference type="Pfam" id="PF00069">
    <property type="entry name" value="Pkinase"/>
    <property type="match status" value="1"/>
</dbReference>
<dbReference type="PANTHER" id="PTHR44899">
    <property type="entry name" value="CAMK FAMILY PROTEIN KINASE"/>
    <property type="match status" value="1"/>
</dbReference>
<keyword evidence="4" id="KW-0547">Nucleotide-binding</keyword>
<proteinExistence type="predicted"/>
<evidence type="ECO:0000256" key="3">
    <source>
        <dbReference type="ARBA" id="ARBA00022679"/>
    </source>
</evidence>
<feature type="domain" description="Protein kinase" evidence="12">
    <location>
        <begin position="793"/>
        <end position="1074"/>
    </location>
</feature>
<dbReference type="VEuPathDB" id="CryptoDB:Vbra_4960"/>
<dbReference type="InParanoid" id="A0A0G4EI32"/>
<dbReference type="PANTHER" id="PTHR44899:SF3">
    <property type="entry name" value="SERINE_THREONINE-PROTEIN KINASE NEK1"/>
    <property type="match status" value="1"/>
</dbReference>
<dbReference type="SMART" id="SM00220">
    <property type="entry name" value="S_TKc"/>
    <property type="match status" value="1"/>
</dbReference>
<gene>
    <name evidence="13" type="ORF">Vbra_4960</name>
</gene>